<dbReference type="CDD" id="cd09272">
    <property type="entry name" value="RNase_HI_RT_Ty1"/>
    <property type="match status" value="1"/>
</dbReference>
<dbReference type="Pfam" id="PF07727">
    <property type="entry name" value="RVT_2"/>
    <property type="match status" value="1"/>
</dbReference>
<evidence type="ECO:0000259" key="1">
    <source>
        <dbReference type="Pfam" id="PF07727"/>
    </source>
</evidence>
<reference evidence="2 3" key="1">
    <citation type="journal article" date="2023" name="Life. Sci Alliance">
        <title>Evolutionary insights into 3D genome organization and epigenetic landscape of Vigna mungo.</title>
        <authorList>
            <person name="Junaid A."/>
            <person name="Singh B."/>
            <person name="Bhatia S."/>
        </authorList>
    </citation>
    <scope>NUCLEOTIDE SEQUENCE [LARGE SCALE GENOMIC DNA]</scope>
    <source>
        <strain evidence="2">Urdbean</strain>
    </source>
</reference>
<dbReference type="AlphaFoldDB" id="A0AAQ3P570"/>
<dbReference type="InterPro" id="IPR043502">
    <property type="entry name" value="DNA/RNA_pol_sf"/>
</dbReference>
<dbReference type="InterPro" id="IPR013103">
    <property type="entry name" value="RVT_2"/>
</dbReference>
<evidence type="ECO:0000313" key="2">
    <source>
        <dbReference type="EMBL" id="WVZ21733.1"/>
    </source>
</evidence>
<proteinExistence type="predicted"/>
<dbReference type="EMBL" id="CP144700">
    <property type="protein sequence ID" value="WVZ21733.1"/>
    <property type="molecule type" value="Genomic_DNA"/>
</dbReference>
<dbReference type="PANTHER" id="PTHR11439:SF483">
    <property type="entry name" value="PEPTIDE SYNTHASE GLIP-LIKE, PUTATIVE (AFU_ORTHOLOGUE AFUA_3G12920)-RELATED"/>
    <property type="match status" value="1"/>
</dbReference>
<name>A0AAQ3P570_VIGMU</name>
<accession>A0AAQ3P570</accession>
<dbReference type="Proteomes" id="UP001374535">
    <property type="component" value="Chromosome 1"/>
</dbReference>
<protein>
    <recommendedName>
        <fullName evidence="1">Reverse transcriptase Ty1/copia-type domain-containing protein</fullName>
    </recommendedName>
</protein>
<evidence type="ECO:0000313" key="3">
    <source>
        <dbReference type="Proteomes" id="UP001374535"/>
    </source>
</evidence>
<sequence length="462" mass="52585">MEANPRRSQRTSFPSTRLVGHELLTDNEVADSGDIVHYAFLVDAATISWEEAIKIKEWKDAMVEELSAIERNRTWEIVDLPAQKQTIEVKWIFKTKYKPDGSVAKLKARLVVKGFLQRPGVDFDDFFAPVARLETVRLVVAIANTNAWSIIQMDVKSAFLNGPLEEEVFVRQPLGFVKEGQELKVYKLNKALYGLRQAPWAWNKHIDVVLIKLGFRKCTVEHDIYVRFSGQRETLLVYLYVDDLLITGSSVAEIEEFKTKMKNEFEMTELGSLSYFLGLEFVQTNSGILMHQKRYVLSTLERFNLSNCNCTTIPVIANLKLTSQQEETKVDATLYKQIVGTLRYICNTRPDISYGVGLISRFMHDPRQSHLAAAKHILRYLKGTVDFGLLFPKKSESTHGTLEAWCDADWSGDPIDRKSTFGYLFKWMGASISWCSKKQNIVALSSCEAEYVTAAETVIECA</sequence>
<dbReference type="PANTHER" id="PTHR11439">
    <property type="entry name" value="GAG-POL-RELATED RETROTRANSPOSON"/>
    <property type="match status" value="1"/>
</dbReference>
<feature type="domain" description="Reverse transcriptase Ty1/copia-type" evidence="1">
    <location>
        <begin position="72"/>
        <end position="316"/>
    </location>
</feature>
<dbReference type="SUPFAM" id="SSF56672">
    <property type="entry name" value="DNA/RNA polymerases"/>
    <property type="match status" value="1"/>
</dbReference>
<keyword evidence="3" id="KW-1185">Reference proteome</keyword>
<gene>
    <name evidence="2" type="ORF">V8G54_000277</name>
</gene>
<organism evidence="2 3">
    <name type="scientific">Vigna mungo</name>
    <name type="common">Black gram</name>
    <name type="synonym">Phaseolus mungo</name>
    <dbReference type="NCBI Taxonomy" id="3915"/>
    <lineage>
        <taxon>Eukaryota</taxon>
        <taxon>Viridiplantae</taxon>
        <taxon>Streptophyta</taxon>
        <taxon>Embryophyta</taxon>
        <taxon>Tracheophyta</taxon>
        <taxon>Spermatophyta</taxon>
        <taxon>Magnoliopsida</taxon>
        <taxon>eudicotyledons</taxon>
        <taxon>Gunneridae</taxon>
        <taxon>Pentapetalae</taxon>
        <taxon>rosids</taxon>
        <taxon>fabids</taxon>
        <taxon>Fabales</taxon>
        <taxon>Fabaceae</taxon>
        <taxon>Papilionoideae</taxon>
        <taxon>50 kb inversion clade</taxon>
        <taxon>NPAAA clade</taxon>
        <taxon>indigoferoid/millettioid clade</taxon>
        <taxon>Phaseoleae</taxon>
        <taxon>Vigna</taxon>
    </lineage>
</organism>